<keyword evidence="3" id="KW-1133">Transmembrane helix</keyword>
<evidence type="ECO:0000256" key="3">
    <source>
        <dbReference type="SAM" id="Phobius"/>
    </source>
</evidence>
<name>A0A8G0ZRB4_9RHOB</name>
<sequence>MADPTPDHLMRQLRWPLRLTLVGLWAERLSRAFWPFWTILLAILAAFSFRFQDSAPIEAIWIVVVLAGIGLLWTAVNGLRAFRRPKLAEAMARLDSALPGRPLAALTDAQAVGGDDPASRAVWAAHLARMAERARQAKPVAPNLRLAERDPFALRYVALTAFVIALAFGSVLRVAEVAALAPGARGNVAAGPTWEGWAQPPAYTGKPALYLPDQKGDRLTLPAGTKISVRLYGEVGDLTLSETVSARTDVPAASDPAQDFEVNQSGRVEISGPGGRVFQIVAQPDMAPTVAPEGEIGREGDGRFKQGYKAQDDYGITGGSVTVALDMAALDRRYGLATEPEPIEPVVLDLPLPVTGNRADFTETLVDDLSQSILANMPVTMTFEVSDASGRRGEAAPIQVVMPGKRFFDPLAAALIEMRRDLMWNRSNAPRAVEILKAIQNEPQDLIRSQRAYLKLRVLTREMEAQQVSLTPEQRDEFVQQLWDLALLIEEGSLDSARARLERAQDQLNEAIRNGASKEEIDRLMQEMREALNDYMRQLAQQAENNPDSQQSQDMQGMQMTGNQLQEMLDQLQKLMEEGKTAEAQELMEMLQQLMQNMQVTQGQGQGQGGPGGQAMRDMQDALRDQQGLADDTFRDLQDGQEGQQEGQQDGQQEGQQPGEGTLSERQRELSDRLGELGQGQLPGDGTEKGEEGRRELDRAGRAMEEAERALREGDLAGALDRQAEAMEALREGMRDFGEAMAEAQRQDGSGTEGDRMGSLDPNSQRDPLGREPGDSARIGSDRNMLQGPDVYRRAQDLLDEIRRRSGEMSRPDDERDYLKRLLDLF</sequence>
<dbReference type="AlphaFoldDB" id="A0A8G0ZRB4"/>
<keyword evidence="1" id="KW-0175">Coiled coil</keyword>
<gene>
    <name evidence="4" type="ORF">JO391_14810</name>
</gene>
<feature type="coiled-coil region" evidence="1">
    <location>
        <begin position="487"/>
        <end position="604"/>
    </location>
</feature>
<evidence type="ECO:0000256" key="1">
    <source>
        <dbReference type="SAM" id="Coils"/>
    </source>
</evidence>
<feature type="compositionally biased region" description="Basic and acidic residues" evidence="2">
    <location>
        <begin position="686"/>
        <end position="715"/>
    </location>
</feature>
<feature type="transmembrane region" description="Helical" evidence="3">
    <location>
        <begin position="153"/>
        <end position="172"/>
    </location>
</feature>
<protein>
    <submittedName>
        <fullName evidence="4">DUF4175 domain-containing protein</fullName>
    </submittedName>
</protein>
<dbReference type="EMBL" id="CP069370">
    <property type="protein sequence ID" value="QYZ69004.1"/>
    <property type="molecule type" value="Genomic_DNA"/>
</dbReference>
<proteinExistence type="predicted"/>
<feature type="transmembrane region" description="Helical" evidence="3">
    <location>
        <begin position="57"/>
        <end position="76"/>
    </location>
</feature>
<accession>A0A8G0ZRB4</accession>
<feature type="transmembrane region" description="Helical" evidence="3">
    <location>
        <begin position="32"/>
        <end position="51"/>
    </location>
</feature>
<evidence type="ECO:0000256" key="2">
    <source>
        <dbReference type="SAM" id="MobiDB-lite"/>
    </source>
</evidence>
<feature type="compositionally biased region" description="Basic and acidic residues" evidence="2">
    <location>
        <begin position="722"/>
        <end position="738"/>
    </location>
</feature>
<evidence type="ECO:0000313" key="4">
    <source>
        <dbReference type="EMBL" id="QYZ69004.1"/>
    </source>
</evidence>
<feature type="compositionally biased region" description="Low complexity" evidence="2">
    <location>
        <begin position="640"/>
        <end position="661"/>
    </location>
</feature>
<organism evidence="4 5">
    <name type="scientific">Neotabrizicola shimadae</name>
    <dbReference type="NCBI Taxonomy" id="2807096"/>
    <lineage>
        <taxon>Bacteria</taxon>
        <taxon>Pseudomonadati</taxon>
        <taxon>Pseudomonadota</taxon>
        <taxon>Alphaproteobacteria</taxon>
        <taxon>Rhodobacterales</taxon>
        <taxon>Paracoccaceae</taxon>
        <taxon>Neotabrizicola</taxon>
    </lineage>
</organism>
<keyword evidence="3" id="KW-0812">Transmembrane</keyword>
<feature type="compositionally biased region" description="Basic and acidic residues" evidence="2">
    <location>
        <begin position="663"/>
        <end position="675"/>
    </location>
</feature>
<evidence type="ECO:0000313" key="5">
    <source>
        <dbReference type="Proteomes" id="UP000826300"/>
    </source>
</evidence>
<keyword evidence="5" id="KW-1185">Reference proteome</keyword>
<dbReference type="KEGG" id="nsm:JO391_14810"/>
<dbReference type="Pfam" id="PF13779">
    <property type="entry name" value="DUF4175"/>
    <property type="match status" value="1"/>
</dbReference>
<dbReference type="Proteomes" id="UP000826300">
    <property type="component" value="Chromosome"/>
</dbReference>
<feature type="region of interest" description="Disordered" evidence="2">
    <location>
        <begin position="639"/>
        <end position="792"/>
    </location>
</feature>
<keyword evidence="3" id="KW-0472">Membrane</keyword>
<dbReference type="InterPro" id="IPR012683">
    <property type="entry name" value="CHP02302_TM"/>
</dbReference>
<reference evidence="4" key="1">
    <citation type="submission" date="2021-02" db="EMBL/GenBank/DDBJ databases">
        <title>Rhodobacter shimadae sp. nov., an aerobic anoxygenic phototrophic bacterium isolated from a hot spring.</title>
        <authorList>
            <person name="Muramatsu S."/>
            <person name="Haruta S."/>
            <person name="Hirose S."/>
            <person name="Hanada S."/>
        </authorList>
    </citation>
    <scope>NUCLEOTIDE SEQUENCE</scope>
    <source>
        <strain evidence="4">N10</strain>
    </source>
</reference>
<dbReference type="RefSeq" id="WP_220661224.1">
    <property type="nucleotide sequence ID" value="NZ_CP069370.1"/>
</dbReference>